<sequence>MSSHAQCEGVVAFVEEVGELVPRTRVKQDRPRPARPGAQHVTVREPAACRESHEIAQRDGSADDIGHVYVHGLEPCYMEREGHLRLSVHALITQNSHLGPAIYGGAVDVGCGDVLCRVEGEVIGQSWIVYVEDSGVFLLCARRVIADRLHQIRCLGPHTLQLDPRRRQHRLPVAPEHNRVLGRVRRHRPNPVHVLCGETGFGKRRRQPQNIRLPHLHHRPEFLVEQRRHHVPVPYDRRQVNLSAHMSRKAHLRYRREQPPVRPIVIRQHDILLLRAFPHILHCLEEVPNQSRVLHIRRLISNLFIHLRERRPAQPLPSLRQIQKHQSRLPGHIPPQLRCQRTLCIDNAGKPCDDERERRGDLVRLTLGPPLHLHRHRVLPNGHRYTERRTQLHPDGLDGFVQTSALARMVRSAHPVS</sequence>
<organism evidence="1 2">
    <name type="scientific">Jimgerdemannia flammicorona</name>
    <dbReference type="NCBI Taxonomy" id="994334"/>
    <lineage>
        <taxon>Eukaryota</taxon>
        <taxon>Fungi</taxon>
        <taxon>Fungi incertae sedis</taxon>
        <taxon>Mucoromycota</taxon>
        <taxon>Mucoromycotina</taxon>
        <taxon>Endogonomycetes</taxon>
        <taxon>Endogonales</taxon>
        <taxon>Endogonaceae</taxon>
        <taxon>Jimgerdemannia</taxon>
    </lineage>
</organism>
<evidence type="ECO:0000313" key="2">
    <source>
        <dbReference type="Proteomes" id="UP000268093"/>
    </source>
</evidence>
<proteinExistence type="predicted"/>
<name>A0A433DLB9_9FUNG</name>
<dbReference type="Proteomes" id="UP000268093">
    <property type="component" value="Unassembled WGS sequence"/>
</dbReference>
<dbReference type="AlphaFoldDB" id="A0A433DLB9"/>
<keyword evidence="2" id="KW-1185">Reference proteome</keyword>
<gene>
    <name evidence="1" type="ORF">BC936DRAFT_146868</name>
</gene>
<accession>A0A433DLB9</accession>
<comment type="caution">
    <text evidence="1">The sequence shown here is derived from an EMBL/GenBank/DDBJ whole genome shotgun (WGS) entry which is preliminary data.</text>
</comment>
<reference evidence="1 2" key="1">
    <citation type="journal article" date="2018" name="New Phytol.">
        <title>Phylogenomics of Endogonaceae and evolution of mycorrhizas within Mucoromycota.</title>
        <authorList>
            <person name="Chang Y."/>
            <person name="Desiro A."/>
            <person name="Na H."/>
            <person name="Sandor L."/>
            <person name="Lipzen A."/>
            <person name="Clum A."/>
            <person name="Barry K."/>
            <person name="Grigoriev I.V."/>
            <person name="Martin F.M."/>
            <person name="Stajich J.E."/>
            <person name="Smith M.E."/>
            <person name="Bonito G."/>
            <person name="Spatafora J.W."/>
        </authorList>
    </citation>
    <scope>NUCLEOTIDE SEQUENCE [LARGE SCALE GENOMIC DNA]</scope>
    <source>
        <strain evidence="1 2">GMNB39</strain>
    </source>
</reference>
<dbReference type="EMBL" id="RBNI01000574">
    <property type="protein sequence ID" value="RUP51629.1"/>
    <property type="molecule type" value="Genomic_DNA"/>
</dbReference>
<evidence type="ECO:0000313" key="1">
    <source>
        <dbReference type="EMBL" id="RUP51629.1"/>
    </source>
</evidence>
<protein>
    <submittedName>
        <fullName evidence="1">Uncharacterized protein</fullName>
    </submittedName>
</protein>